<sequence>LCVEFPAVGVNENRILESPADGRWVRRPLALIHRKIPAEGSVCPPAVVVPWKSGGTKNVCPLGLSYGVGGLSLWRQTCVNKANIVITLEKKYIYVSVCCAPSASSFSGLSPETSTDLLSLSCRTIGFNKQKDML</sequence>
<feature type="non-terminal residue" evidence="1">
    <location>
        <position position="1"/>
    </location>
</feature>
<organism evidence="1">
    <name type="scientific">Ornithodoros brasiliensis</name>
    <name type="common">Mouro tick</name>
    <dbReference type="NCBI Taxonomy" id="888526"/>
    <lineage>
        <taxon>Eukaryota</taxon>
        <taxon>Metazoa</taxon>
        <taxon>Ecdysozoa</taxon>
        <taxon>Arthropoda</taxon>
        <taxon>Chelicerata</taxon>
        <taxon>Arachnida</taxon>
        <taxon>Acari</taxon>
        <taxon>Parasitiformes</taxon>
        <taxon>Ixodida</taxon>
        <taxon>Ixodoidea</taxon>
        <taxon>Argasidae</taxon>
        <taxon>Ornithodorinae</taxon>
        <taxon>Ornithodoros</taxon>
    </lineage>
</organism>
<accession>A0A1D2AIM0</accession>
<name>A0A1D2AIM0_ORNBR</name>
<dbReference type="EMBL" id="GETE01000573">
    <property type="protein sequence ID" value="JAT79046.1"/>
    <property type="molecule type" value="Transcribed_RNA"/>
</dbReference>
<dbReference type="AlphaFoldDB" id="A0A1D2AIM0"/>
<reference evidence="1" key="1">
    <citation type="submission" date="2016-07" db="EMBL/GenBank/DDBJ databases">
        <title>Salivary Glands transcriptome analysis on engorged females of Ornithodoros brasiliensis (Acari:Argasidae).</title>
        <authorList>
            <person name="Simons S.M."/>
            <person name="Carvalho E."/>
            <person name="Junqueira-de-Azevedo I."/>
            <person name="Ho P.L."/>
            <person name="Giovanni D."/>
            <person name="Mendonca R."/>
            <person name="Onofrio V."/>
            <person name="Landulfo G."/>
            <person name="Ramirez D."/>
            <person name="Barros-Battesti D."/>
        </authorList>
    </citation>
    <scope>NUCLEOTIDE SEQUENCE</scope>
    <source>
        <strain evidence="1">Female</strain>
        <tissue evidence="1">Salivary gland</tissue>
    </source>
</reference>
<proteinExistence type="predicted"/>
<evidence type="ECO:0000313" key="1">
    <source>
        <dbReference type="EMBL" id="JAT79046.1"/>
    </source>
</evidence>
<protein>
    <submittedName>
        <fullName evidence="1">Uncharacterized protein</fullName>
    </submittedName>
</protein>